<feature type="domain" description="Dynamin-type G" evidence="4">
    <location>
        <begin position="1"/>
        <end position="194"/>
    </location>
</feature>
<dbReference type="GO" id="GO:0000266">
    <property type="term" value="P:mitochondrial fission"/>
    <property type="evidence" value="ECO:0007669"/>
    <property type="project" value="TreeGrafter"/>
</dbReference>
<dbReference type="GO" id="GO:0008017">
    <property type="term" value="F:microtubule binding"/>
    <property type="evidence" value="ECO:0007669"/>
    <property type="project" value="TreeGrafter"/>
</dbReference>
<dbReference type="InterPro" id="IPR000375">
    <property type="entry name" value="Dynamin_stalk"/>
</dbReference>
<dbReference type="SMART" id="SM00053">
    <property type="entry name" value="DYNc"/>
    <property type="match status" value="1"/>
</dbReference>
<dbReference type="PRINTS" id="PR00195">
    <property type="entry name" value="DYNAMIN"/>
</dbReference>
<dbReference type="GO" id="GO:0003924">
    <property type="term" value="F:GTPase activity"/>
    <property type="evidence" value="ECO:0007669"/>
    <property type="project" value="InterPro"/>
</dbReference>
<reference evidence="5 6" key="1">
    <citation type="journal article" date="2014" name="BMC Genomics">
        <title>Comparative genomics of the major fungal agents of human and animal Sporotrichosis: Sporothrix schenckii and Sporothrix brasiliensis.</title>
        <authorList>
            <person name="Teixeira M.M."/>
            <person name="de Almeida L.G."/>
            <person name="Kubitschek-Barreira P."/>
            <person name="Alves F.L."/>
            <person name="Kioshima E.S."/>
            <person name="Abadio A.K."/>
            <person name="Fernandes L."/>
            <person name="Derengowski L.S."/>
            <person name="Ferreira K.S."/>
            <person name="Souza R.C."/>
            <person name="Ruiz J.C."/>
            <person name="de Andrade N.C."/>
            <person name="Paes H.C."/>
            <person name="Nicola A.M."/>
            <person name="Albuquerque P."/>
            <person name="Gerber A.L."/>
            <person name="Martins V.P."/>
            <person name="Peconick L.D."/>
            <person name="Neto A.V."/>
            <person name="Chaucanez C.B."/>
            <person name="Silva P.A."/>
            <person name="Cunha O.L."/>
            <person name="de Oliveira F.F."/>
            <person name="dos Santos T.C."/>
            <person name="Barros A.L."/>
            <person name="Soares M.A."/>
            <person name="de Oliveira L.M."/>
            <person name="Marini M.M."/>
            <person name="Villalobos-Duno H."/>
            <person name="Cunha M.M."/>
            <person name="de Hoog S."/>
            <person name="da Silveira J.F."/>
            <person name="Henrissat B."/>
            <person name="Nino-Vega G.A."/>
            <person name="Cisalpino P.S."/>
            <person name="Mora-Montes H.M."/>
            <person name="Almeida S.R."/>
            <person name="Stajich J.E."/>
            <person name="Lopes-Bezerra L.M."/>
            <person name="Vasconcelos A.T."/>
            <person name="Felipe M.S."/>
        </authorList>
    </citation>
    <scope>NUCLEOTIDE SEQUENCE [LARGE SCALE GENOMIC DNA]</scope>
    <source>
        <strain evidence="5 6">1099-18</strain>
    </source>
</reference>
<dbReference type="InterPro" id="IPR001401">
    <property type="entry name" value="Dynamin_GTPase"/>
</dbReference>
<dbReference type="InterPro" id="IPR030381">
    <property type="entry name" value="G_DYNAMIN_dom"/>
</dbReference>
<protein>
    <submittedName>
        <fullName evidence="5">Dynamin</fullName>
    </submittedName>
</protein>
<proteinExistence type="predicted"/>
<dbReference type="SUPFAM" id="SSF52540">
    <property type="entry name" value="P-loop containing nucleoside triphosphate hydrolases"/>
    <property type="match status" value="1"/>
</dbReference>
<evidence type="ECO:0000259" key="4">
    <source>
        <dbReference type="PROSITE" id="PS51718"/>
    </source>
</evidence>
<dbReference type="RefSeq" id="XP_016586911.1">
    <property type="nucleotide sequence ID" value="XM_016735499.1"/>
</dbReference>
<dbReference type="InterPro" id="IPR022812">
    <property type="entry name" value="Dynamin"/>
</dbReference>
<dbReference type="PANTHER" id="PTHR11566:SF215">
    <property type="entry name" value="DYNAMIN GTPASE"/>
    <property type="match status" value="1"/>
</dbReference>
<dbReference type="Gene3D" id="3.40.50.300">
    <property type="entry name" value="P-loop containing nucleotide triphosphate hydrolases"/>
    <property type="match status" value="1"/>
</dbReference>
<reference evidence="5 6" key="2">
    <citation type="journal article" date="2015" name="Eukaryot. Cell">
        <title>Asexual propagation of a virulent clone complex in a human and feline outbreak of sporotrichosis.</title>
        <authorList>
            <person name="Teixeira Mde M."/>
            <person name="Rodrigues A.M."/>
            <person name="Tsui C.K."/>
            <person name="de Almeida L.G."/>
            <person name="Van Diepeningen A.D."/>
            <person name="van den Ende B.G."/>
            <person name="Fernandes G.F."/>
            <person name="Kano R."/>
            <person name="Hamelin R.C."/>
            <person name="Lopes-Bezerra L.M."/>
            <person name="Vasconcelos A.T."/>
            <person name="de Hoog S."/>
            <person name="de Camargo Z.P."/>
            <person name="Felipe M.S."/>
        </authorList>
    </citation>
    <scope>NUCLEOTIDE SEQUENCE [LARGE SCALE GENOMIC DNA]</scope>
    <source>
        <strain evidence="5 6">1099-18</strain>
    </source>
</reference>
<feature type="domain" description="GED" evidence="3">
    <location>
        <begin position="518"/>
        <end position="606"/>
    </location>
</feature>
<dbReference type="GO" id="GO:0005525">
    <property type="term" value="F:GTP binding"/>
    <property type="evidence" value="ECO:0007669"/>
    <property type="project" value="InterPro"/>
</dbReference>
<dbReference type="CDD" id="cd08771">
    <property type="entry name" value="DLP_1"/>
    <property type="match status" value="1"/>
</dbReference>
<dbReference type="GO" id="GO:0005739">
    <property type="term" value="C:mitochondrion"/>
    <property type="evidence" value="ECO:0007669"/>
    <property type="project" value="TreeGrafter"/>
</dbReference>
<evidence type="ECO:0000313" key="6">
    <source>
        <dbReference type="Proteomes" id="UP000033710"/>
    </source>
</evidence>
<dbReference type="InterPro" id="IPR020850">
    <property type="entry name" value="GED_dom"/>
</dbReference>
<name>A0A0F2M600_SPOSC</name>
<dbReference type="AlphaFoldDB" id="A0A0F2M600"/>
<dbReference type="GO" id="GO:0016020">
    <property type="term" value="C:membrane"/>
    <property type="evidence" value="ECO:0007669"/>
    <property type="project" value="TreeGrafter"/>
</dbReference>
<dbReference type="Gene3D" id="1.20.120.1240">
    <property type="entry name" value="Dynamin, middle domain"/>
    <property type="match status" value="1"/>
</dbReference>
<evidence type="ECO:0000256" key="1">
    <source>
        <dbReference type="ARBA" id="ARBA00022741"/>
    </source>
</evidence>
<dbReference type="GO" id="GO:0006897">
    <property type="term" value="P:endocytosis"/>
    <property type="evidence" value="ECO:0007669"/>
    <property type="project" value="TreeGrafter"/>
</dbReference>
<gene>
    <name evidence="5" type="ORF">SPSK_08913</name>
</gene>
<dbReference type="GO" id="GO:0005874">
    <property type="term" value="C:microtubule"/>
    <property type="evidence" value="ECO:0007669"/>
    <property type="project" value="TreeGrafter"/>
</dbReference>
<keyword evidence="2" id="KW-0342">GTP-binding</keyword>
<dbReference type="PANTHER" id="PTHR11566">
    <property type="entry name" value="DYNAMIN"/>
    <property type="match status" value="1"/>
</dbReference>
<dbReference type="InterPro" id="IPR027417">
    <property type="entry name" value="P-loop_NTPase"/>
</dbReference>
<organism evidence="5 6">
    <name type="scientific">Sporothrix schenckii 1099-18</name>
    <dbReference type="NCBI Taxonomy" id="1397361"/>
    <lineage>
        <taxon>Eukaryota</taxon>
        <taxon>Fungi</taxon>
        <taxon>Dikarya</taxon>
        <taxon>Ascomycota</taxon>
        <taxon>Pezizomycotina</taxon>
        <taxon>Sordariomycetes</taxon>
        <taxon>Sordariomycetidae</taxon>
        <taxon>Ophiostomatales</taxon>
        <taxon>Ophiostomataceae</taxon>
        <taxon>Sporothrix</taxon>
    </lineage>
</organism>
<dbReference type="KEGG" id="ssck:SPSK_08913"/>
<keyword evidence="1" id="KW-0547">Nucleotide-binding</keyword>
<dbReference type="Pfam" id="PF01031">
    <property type="entry name" value="Dynamin_M"/>
    <property type="match status" value="1"/>
</dbReference>
<dbReference type="OrthoDB" id="415706at2759"/>
<dbReference type="EMBL" id="AXCR01000007">
    <property type="protein sequence ID" value="KJR84235.1"/>
    <property type="molecule type" value="Genomic_DNA"/>
</dbReference>
<comment type="caution">
    <text evidence="5">The sequence shown here is derived from an EMBL/GenBank/DDBJ whole genome shotgun (WGS) entry which is preliminary data.</text>
</comment>
<dbReference type="PROSITE" id="PS51718">
    <property type="entry name" value="G_DYNAMIN_2"/>
    <property type="match status" value="1"/>
</dbReference>
<evidence type="ECO:0000259" key="3">
    <source>
        <dbReference type="PROSITE" id="PS51388"/>
    </source>
</evidence>
<dbReference type="VEuPathDB" id="FungiDB:SPSK_08913"/>
<evidence type="ECO:0000256" key="2">
    <source>
        <dbReference type="ARBA" id="ARBA00023134"/>
    </source>
</evidence>
<dbReference type="InterPro" id="IPR045063">
    <property type="entry name" value="Dynamin_N"/>
</dbReference>
<accession>A0A0F2M600</accession>
<dbReference type="Proteomes" id="UP000033710">
    <property type="component" value="Unassembled WGS sequence"/>
</dbReference>
<evidence type="ECO:0000313" key="5">
    <source>
        <dbReference type="EMBL" id="KJR84235.1"/>
    </source>
</evidence>
<dbReference type="Pfam" id="PF00350">
    <property type="entry name" value="Dynamin_N"/>
    <property type="match status" value="1"/>
</dbReference>
<dbReference type="GO" id="GO:0016559">
    <property type="term" value="P:peroxisome fission"/>
    <property type="evidence" value="ECO:0007669"/>
    <property type="project" value="TreeGrafter"/>
</dbReference>
<dbReference type="PROSITE" id="PS51388">
    <property type="entry name" value="GED"/>
    <property type="match status" value="1"/>
</dbReference>
<sequence>MGIRTDLSSKSGTVFGEDVLKIEISGPKEDYLTVIDVPGIFRNHAEGLTTKEDIDLVNSLVRKYIRDKRTIILPVLPCNVDIATQEIIALAEEYDRQGERTLAVLTKPDLVHESSAQLSVCNLVSGKRKPLTLGYYIVRNRGADDDNKVVDIDTLETMFQKEPWSALPPEQVGVQALKTRLGALLAEITRREFPILRREIFTLLAKCNRDLESLGPARTLERDQRRYLGGIAEQFEQLTRDALTAQYSRHSFFEKPEMRLITCLVNLVDAFADSFRLYGQLYNFDDIGGPKEIQLYEDSVAPGTVDMTSVSSGASLQFHVHLRAHLKDYGVTIDDYPELVDIVPEHSEIEESGSNIMGWIKTLYLQSRGVDLGTVSSDLLSEAFCEQSYQWEPMARVCMGEAVRLIHHFMTEALRAVCPDDDIAEKIRSAIYEPVLERYKNGRDQAVLLVDIERRQSPFTLNAAFNQGVQLARGERMRNMLEKKAWHSQKSYGEDRLVINLDDVLSATTTKTNEQYLHQEIHDKLKSYYHLAVDRFVDNVFRQAVGYHLLFGPQGPLSVFTQAWVIDLDTDTLSQIVGEEDVTKARRQALKKRSSELKAALAILKA</sequence>
<dbReference type="GeneID" id="27670776"/>
<dbReference type="GO" id="GO:0048312">
    <property type="term" value="P:intracellular distribution of mitochondria"/>
    <property type="evidence" value="ECO:0007669"/>
    <property type="project" value="TreeGrafter"/>
</dbReference>